<feature type="domain" description="Fido" evidence="3">
    <location>
        <begin position="209"/>
        <end position="362"/>
    </location>
</feature>
<dbReference type="EMBL" id="JFHR01000030">
    <property type="protein sequence ID" value="KEQ53058.1"/>
    <property type="molecule type" value="Genomic_DNA"/>
</dbReference>
<dbReference type="Proteomes" id="UP000028411">
    <property type="component" value="Unassembled WGS sequence"/>
</dbReference>
<dbReference type="eggNOG" id="COG3177">
    <property type="taxonomic scope" value="Bacteria"/>
</dbReference>
<accession>A0A081RCY5</accession>
<evidence type="ECO:0000313" key="4">
    <source>
        <dbReference type="EMBL" id="KEQ53058.1"/>
    </source>
</evidence>
<dbReference type="InterPro" id="IPR003812">
    <property type="entry name" value="Fido"/>
</dbReference>
<dbReference type="PATRIC" id="fig|46429.4.peg.2691"/>
<dbReference type="PANTHER" id="PTHR13504">
    <property type="entry name" value="FIDO DOMAIN-CONTAINING PROTEIN DDB_G0283145"/>
    <property type="match status" value="1"/>
</dbReference>
<dbReference type="SUPFAM" id="SSF140931">
    <property type="entry name" value="Fic-like"/>
    <property type="match status" value="1"/>
</dbReference>
<comment type="caution">
    <text evidence="4">The sequence shown here is derived from an EMBL/GenBank/DDBJ whole genome shotgun (WGS) entry which is preliminary data.</text>
</comment>
<name>A0A081RCY5_SPHCR</name>
<dbReference type="Gene3D" id="1.10.3290.10">
    <property type="entry name" value="Fido-like domain"/>
    <property type="match status" value="1"/>
</dbReference>
<evidence type="ECO:0000256" key="2">
    <source>
        <dbReference type="PIRSR" id="PIRSR640198-2"/>
    </source>
</evidence>
<dbReference type="AlphaFoldDB" id="A0A081RCY5"/>
<dbReference type="PROSITE" id="PS51459">
    <property type="entry name" value="FIDO"/>
    <property type="match status" value="1"/>
</dbReference>
<dbReference type="InterPro" id="IPR036597">
    <property type="entry name" value="Fido-like_dom_sf"/>
</dbReference>
<dbReference type="PANTHER" id="PTHR13504:SF38">
    <property type="entry name" value="FIDO DOMAIN-CONTAINING PROTEIN"/>
    <property type="match status" value="1"/>
</dbReference>
<keyword evidence="2" id="KW-0067">ATP-binding</keyword>
<evidence type="ECO:0000259" key="3">
    <source>
        <dbReference type="PROSITE" id="PS51459"/>
    </source>
</evidence>
<protein>
    <submittedName>
        <fullName evidence="4">Cell filamentation protein Fic</fullName>
    </submittedName>
</protein>
<reference evidence="4 5" key="1">
    <citation type="submission" date="2014-02" db="EMBL/GenBank/DDBJ databases">
        <title>Whole genome sequence of Sphingobium chlorophenolicum NBRC 16172.</title>
        <authorList>
            <person name="Gan H.M."/>
            <person name="Gan H.Y."/>
            <person name="Chew T.H."/>
            <person name="Savka M.A."/>
        </authorList>
    </citation>
    <scope>NUCLEOTIDE SEQUENCE [LARGE SCALE GENOMIC DNA]</scope>
    <source>
        <strain evidence="4 5">NBRC 16172</strain>
    </source>
</reference>
<dbReference type="GO" id="GO:0005524">
    <property type="term" value="F:ATP binding"/>
    <property type="evidence" value="ECO:0007669"/>
    <property type="project" value="UniProtKB-KW"/>
</dbReference>
<evidence type="ECO:0000256" key="1">
    <source>
        <dbReference type="PIRSR" id="PIRSR640198-1"/>
    </source>
</evidence>
<proteinExistence type="predicted"/>
<feature type="active site" evidence="1">
    <location>
        <position position="299"/>
    </location>
</feature>
<feature type="binding site" evidence="2">
    <location>
        <begin position="303"/>
        <end position="310"/>
    </location>
    <ligand>
        <name>ATP</name>
        <dbReference type="ChEBI" id="CHEBI:30616"/>
    </ligand>
</feature>
<gene>
    <name evidence="4" type="ORF">BV95_02714</name>
</gene>
<keyword evidence="2" id="KW-0547">Nucleotide-binding</keyword>
<dbReference type="InterPro" id="IPR040198">
    <property type="entry name" value="Fido_containing"/>
</dbReference>
<organism evidence="4 5">
    <name type="scientific">Sphingobium chlorophenolicum</name>
    <dbReference type="NCBI Taxonomy" id="46429"/>
    <lineage>
        <taxon>Bacteria</taxon>
        <taxon>Pseudomonadati</taxon>
        <taxon>Pseudomonadota</taxon>
        <taxon>Alphaproteobacteria</taxon>
        <taxon>Sphingomonadales</taxon>
        <taxon>Sphingomonadaceae</taxon>
        <taxon>Sphingobium</taxon>
    </lineage>
</organism>
<dbReference type="Pfam" id="PF02661">
    <property type="entry name" value="Fic"/>
    <property type="match status" value="1"/>
</dbReference>
<evidence type="ECO:0000313" key="5">
    <source>
        <dbReference type="Proteomes" id="UP000028411"/>
    </source>
</evidence>
<sequence length="480" mass="54584">MPIGQKTTSVREGVEWVLLPRNANYRVPEQRIEHLTVALKHEGVDLRVISQLFRCKGITEELTELVAAKPRGVYIRRAWFLYEWLTGERLPLEDLQGVPYIPLLDPNQYIGRRSTRAPRHKIENNLPGVPGFCPLVRRTERLSTERIEALKNEAKETVARADPAILRRATNFLLLNESKGSFGIEGEAPPRNRLERWGRVIADAKEVELSVPSLESMHRSLFDPKESRFVVYNLRQQGGFVGRHDPRDQTPIPDHISARHEDLPDLLDSLFAAYDLCLRSRFDPALNATLLAFGFVFFHPFEDGNGRLHRFLIQKALADAGFNPDGVVLPVSAAILEDLPGYRVALEDYSTGTLPYIEWQATADGNVEVLNDTAYLYRFFDATRQAEYLMDRLERTVRFSLPAELDYLERFDDAKRRLANRIDLPDRLSSLFIQFCTQNGGQLSARKREQFFPQLTDDEVSELEGIVAAAEVPAMQGGLG</sequence>